<evidence type="ECO:0000313" key="2">
    <source>
        <dbReference type="RefSeq" id="XP_030387771.1"/>
    </source>
</evidence>
<dbReference type="CDD" id="cd01040">
    <property type="entry name" value="Mb-like"/>
    <property type="match status" value="1"/>
</dbReference>
<gene>
    <name evidence="2" type="primary">LOC115634278</name>
</gene>
<accession>A0A6J2UH31</accession>
<dbReference type="InterPro" id="IPR044399">
    <property type="entry name" value="Mb-like_M"/>
</dbReference>
<dbReference type="AlphaFoldDB" id="A0A6J2UH31"/>
<proteinExistence type="predicted"/>
<dbReference type="InterPro" id="IPR012292">
    <property type="entry name" value="Globin/Proto"/>
</dbReference>
<dbReference type="InterPro" id="IPR009050">
    <property type="entry name" value="Globin-like_sf"/>
</dbReference>
<organism evidence="1 2">
    <name type="scientific">Drosophila lebanonensis</name>
    <name type="common">Fruit fly</name>
    <name type="synonym">Scaptodrosophila lebanonensis</name>
    <dbReference type="NCBI Taxonomy" id="7225"/>
    <lineage>
        <taxon>Eukaryota</taxon>
        <taxon>Metazoa</taxon>
        <taxon>Ecdysozoa</taxon>
        <taxon>Arthropoda</taxon>
        <taxon>Hexapoda</taxon>
        <taxon>Insecta</taxon>
        <taxon>Pterygota</taxon>
        <taxon>Neoptera</taxon>
        <taxon>Endopterygota</taxon>
        <taxon>Diptera</taxon>
        <taxon>Brachycera</taxon>
        <taxon>Muscomorpha</taxon>
        <taxon>Ephydroidea</taxon>
        <taxon>Drosophilidae</taxon>
        <taxon>Scaptodrosophila</taxon>
    </lineage>
</organism>
<dbReference type="OrthoDB" id="7751476at2759"/>
<dbReference type="GO" id="GO:0020037">
    <property type="term" value="F:heme binding"/>
    <property type="evidence" value="ECO:0007669"/>
    <property type="project" value="InterPro"/>
</dbReference>
<dbReference type="Proteomes" id="UP000504634">
    <property type="component" value="Unplaced"/>
</dbReference>
<dbReference type="GO" id="GO:0019825">
    <property type="term" value="F:oxygen binding"/>
    <property type="evidence" value="ECO:0007669"/>
    <property type="project" value="InterPro"/>
</dbReference>
<reference evidence="2" key="1">
    <citation type="submission" date="2025-08" db="UniProtKB">
        <authorList>
            <consortium name="RefSeq"/>
        </authorList>
    </citation>
    <scope>IDENTIFICATION</scope>
    <source>
        <strain evidence="2">11010-0011.00</strain>
        <tissue evidence="2">Whole body</tissue>
    </source>
</reference>
<protein>
    <submittedName>
        <fullName evidence="2">Uncharacterized protein LOC115634278</fullName>
    </submittedName>
</protein>
<dbReference type="GeneID" id="115634278"/>
<dbReference type="Gene3D" id="1.10.490.10">
    <property type="entry name" value="Globins"/>
    <property type="match status" value="1"/>
</dbReference>
<keyword evidence="1" id="KW-1185">Reference proteome</keyword>
<evidence type="ECO:0000313" key="1">
    <source>
        <dbReference type="Proteomes" id="UP000504634"/>
    </source>
</evidence>
<sequence length="195" mass="22583">MEKELHHRPIIRSKFFPKPLPPLQPGPVYDDIGFTLSERLALKQAWFLLKPYERRHGTNVFYTFLVEHYRAINRFRTPNMGINLHGLHTHAVLIMRFFGALIEGLNEDTGLFHMLMTDHNTLHKRCGVASNDVYLLGVALKEHILKILRNVSSVTLERGLQKIIDKFRVYHMQLKPKGKTRLKLSHGVSAISLKN</sequence>
<dbReference type="SUPFAM" id="SSF46458">
    <property type="entry name" value="Globin-like"/>
    <property type="match status" value="1"/>
</dbReference>
<name>A0A6J2UH31_DROLE</name>
<dbReference type="RefSeq" id="XP_030387771.1">
    <property type="nucleotide sequence ID" value="XM_030531911.1"/>
</dbReference>